<dbReference type="AlphaFoldDB" id="A0A1M5FK11"/>
<dbReference type="EMBL" id="FQUS01000015">
    <property type="protein sequence ID" value="SHF91836.1"/>
    <property type="molecule type" value="Genomic_DNA"/>
</dbReference>
<sequence>MLKKNSIEEMFTPQIAIAPGADNRENISASQMGLTFFISHVDGMKLISHSGSQNGFLSHIYLAPSQNMAYVAAYNTAGETRTLDRELKEYIIENIFTTEE</sequence>
<evidence type="ECO:0000313" key="2">
    <source>
        <dbReference type="Proteomes" id="UP000184041"/>
    </source>
</evidence>
<evidence type="ECO:0000313" key="1">
    <source>
        <dbReference type="EMBL" id="SHF91836.1"/>
    </source>
</evidence>
<protein>
    <recommendedName>
        <fullName evidence="3">Beta-lactamase</fullName>
    </recommendedName>
</protein>
<reference evidence="1 2" key="1">
    <citation type="submission" date="2016-11" db="EMBL/GenBank/DDBJ databases">
        <authorList>
            <person name="Jaros S."/>
            <person name="Januszkiewicz K."/>
            <person name="Wedrychowicz H."/>
        </authorList>
    </citation>
    <scope>NUCLEOTIDE SEQUENCE [LARGE SCALE GENOMIC DNA]</scope>
    <source>
        <strain evidence="1 2">DSM 21986</strain>
    </source>
</reference>
<gene>
    <name evidence="1" type="ORF">SAMN05443144_11554</name>
</gene>
<dbReference type="Proteomes" id="UP000184041">
    <property type="component" value="Unassembled WGS sequence"/>
</dbReference>
<dbReference type="InterPro" id="IPR012338">
    <property type="entry name" value="Beta-lactam/transpept-like"/>
</dbReference>
<evidence type="ECO:0008006" key="3">
    <source>
        <dbReference type="Google" id="ProtNLM"/>
    </source>
</evidence>
<dbReference type="SUPFAM" id="SSF56601">
    <property type="entry name" value="beta-lactamase/transpeptidase-like"/>
    <property type="match status" value="1"/>
</dbReference>
<organism evidence="1 2">
    <name type="scientific">Fodinibius roseus</name>
    <dbReference type="NCBI Taxonomy" id="1194090"/>
    <lineage>
        <taxon>Bacteria</taxon>
        <taxon>Pseudomonadati</taxon>
        <taxon>Balneolota</taxon>
        <taxon>Balneolia</taxon>
        <taxon>Balneolales</taxon>
        <taxon>Balneolaceae</taxon>
        <taxon>Fodinibius</taxon>
    </lineage>
</organism>
<proteinExistence type="predicted"/>
<name>A0A1M5FK11_9BACT</name>
<accession>A0A1M5FK11</accession>
<dbReference type="STRING" id="1194090.SAMN05443144_11554"/>
<dbReference type="Gene3D" id="3.40.710.10">
    <property type="entry name" value="DD-peptidase/beta-lactamase superfamily"/>
    <property type="match status" value="1"/>
</dbReference>
<keyword evidence="2" id="KW-1185">Reference proteome</keyword>